<dbReference type="Proteomes" id="UP000274922">
    <property type="component" value="Unassembled WGS sequence"/>
</dbReference>
<evidence type="ECO:0008006" key="9">
    <source>
        <dbReference type="Google" id="ProtNLM"/>
    </source>
</evidence>
<dbReference type="Gene3D" id="3.30.310.50">
    <property type="entry name" value="Alpha-D-phosphohexomutase, C-terminal domain"/>
    <property type="match status" value="1"/>
</dbReference>
<accession>A0A4P9X7L5</accession>
<keyword evidence="8" id="KW-1185">Reference proteome</keyword>
<comment type="subcellular location">
    <subcellularLocation>
        <location evidence="2">Cytoplasm</location>
    </subcellularLocation>
    <subcellularLocation>
        <location evidence="1">Nucleus</location>
    </subcellularLocation>
</comment>
<reference evidence="8" key="1">
    <citation type="journal article" date="2018" name="Nat. Microbiol.">
        <title>Leveraging single-cell genomics to expand the fungal tree of life.</title>
        <authorList>
            <person name="Ahrendt S.R."/>
            <person name="Quandt C.A."/>
            <person name="Ciobanu D."/>
            <person name="Clum A."/>
            <person name="Salamov A."/>
            <person name="Andreopoulos B."/>
            <person name="Cheng J.F."/>
            <person name="Woyke T."/>
            <person name="Pelin A."/>
            <person name="Henrissat B."/>
            <person name="Reynolds N.K."/>
            <person name="Benny G.L."/>
            <person name="Smith M.E."/>
            <person name="James T.Y."/>
            <person name="Grigoriev I.V."/>
        </authorList>
    </citation>
    <scope>NUCLEOTIDE SEQUENCE [LARGE SCALE GENOMIC DNA]</scope>
    <source>
        <strain evidence="8">ATCC 52028</strain>
    </source>
</reference>
<dbReference type="GO" id="GO:0005737">
    <property type="term" value="C:cytoplasm"/>
    <property type="evidence" value="ECO:0007669"/>
    <property type="project" value="UniProtKB-SubCell"/>
</dbReference>
<dbReference type="InterPro" id="IPR015419">
    <property type="entry name" value="CTAG/Pcc1"/>
</dbReference>
<dbReference type="GO" id="GO:0005634">
    <property type="term" value="C:nucleus"/>
    <property type="evidence" value="ECO:0007669"/>
    <property type="project" value="UniProtKB-SubCell"/>
</dbReference>
<evidence type="ECO:0000256" key="6">
    <source>
        <dbReference type="ARBA" id="ARBA00023242"/>
    </source>
</evidence>
<organism evidence="7 8">
    <name type="scientific">Caulochytrium protostelioides</name>
    <dbReference type="NCBI Taxonomy" id="1555241"/>
    <lineage>
        <taxon>Eukaryota</taxon>
        <taxon>Fungi</taxon>
        <taxon>Fungi incertae sedis</taxon>
        <taxon>Chytridiomycota</taxon>
        <taxon>Chytridiomycota incertae sedis</taxon>
        <taxon>Chytridiomycetes</taxon>
        <taxon>Caulochytriales</taxon>
        <taxon>Caulochytriaceae</taxon>
        <taxon>Caulochytrium</taxon>
    </lineage>
</organism>
<keyword evidence="4" id="KW-0963">Cytoplasm</keyword>
<dbReference type="GO" id="GO:0000408">
    <property type="term" value="C:EKC/KEOPS complex"/>
    <property type="evidence" value="ECO:0007669"/>
    <property type="project" value="TreeGrafter"/>
</dbReference>
<dbReference type="OrthoDB" id="10025739at2759"/>
<gene>
    <name evidence="7" type="ORF">CXG81DRAFT_18948</name>
</gene>
<evidence type="ECO:0000313" key="7">
    <source>
        <dbReference type="EMBL" id="RKP01225.1"/>
    </source>
</evidence>
<keyword evidence="6" id="KW-0539">Nucleus</keyword>
<dbReference type="AlphaFoldDB" id="A0A4P9X7L5"/>
<dbReference type="PANTHER" id="PTHR31283">
    <property type="entry name" value="EKC/KEOPS COMPLEX SUBUNIT PCC1 FAMILY MEMBER"/>
    <property type="match status" value="1"/>
</dbReference>
<protein>
    <recommendedName>
        <fullName evidence="9">Pcc1-domain-containing protein</fullName>
    </recommendedName>
</protein>
<keyword evidence="5" id="KW-0819">tRNA processing</keyword>
<evidence type="ECO:0000256" key="5">
    <source>
        <dbReference type="ARBA" id="ARBA00022694"/>
    </source>
</evidence>
<dbReference type="EMBL" id="ML014180">
    <property type="protein sequence ID" value="RKP01225.1"/>
    <property type="molecule type" value="Genomic_DNA"/>
</dbReference>
<evidence type="ECO:0000313" key="8">
    <source>
        <dbReference type="Proteomes" id="UP000274922"/>
    </source>
</evidence>
<dbReference type="FunFam" id="3.30.310.50:FF:000005">
    <property type="entry name" value="L antigen family member 3"/>
    <property type="match status" value="1"/>
</dbReference>
<dbReference type="PANTHER" id="PTHR31283:SF5">
    <property type="entry name" value="EKC_KEOPS COMPLEX SUBUNIT LAGE3"/>
    <property type="match status" value="1"/>
</dbReference>
<sequence>MGPATAATAGGTPSQLRLRLPFPTPALARVAQQVLDVDHELKPSETKRTITVDGGCLHVAFQSITDRTLRASVGAFLDAVLLCMNVMEAFPATSDPTPSATISTA</sequence>
<evidence type="ECO:0000256" key="3">
    <source>
        <dbReference type="ARBA" id="ARBA00007073"/>
    </source>
</evidence>
<evidence type="ECO:0000256" key="4">
    <source>
        <dbReference type="ARBA" id="ARBA00022490"/>
    </source>
</evidence>
<name>A0A4P9X7L5_9FUNG</name>
<dbReference type="Pfam" id="PF09341">
    <property type="entry name" value="Pcc1"/>
    <property type="match status" value="1"/>
</dbReference>
<dbReference type="GO" id="GO:0008033">
    <property type="term" value="P:tRNA processing"/>
    <property type="evidence" value="ECO:0007669"/>
    <property type="project" value="UniProtKB-KW"/>
</dbReference>
<comment type="similarity">
    <text evidence="3">Belongs to the CTAG/PCC1 family.</text>
</comment>
<evidence type="ECO:0000256" key="1">
    <source>
        <dbReference type="ARBA" id="ARBA00004123"/>
    </source>
</evidence>
<evidence type="ECO:0000256" key="2">
    <source>
        <dbReference type="ARBA" id="ARBA00004496"/>
    </source>
</evidence>
<dbReference type="GO" id="GO:0070525">
    <property type="term" value="P:tRNA threonylcarbamoyladenosine metabolic process"/>
    <property type="evidence" value="ECO:0007669"/>
    <property type="project" value="TreeGrafter"/>
</dbReference>
<proteinExistence type="inferred from homology"/>